<reference evidence="2 3" key="1">
    <citation type="journal article" date="2019" name="Sci. Rep.">
        <title>Comparative genomics of chytrid fungi reveal insights into the obligate biotrophic and pathogenic lifestyle of Synchytrium endobioticum.</title>
        <authorList>
            <person name="van de Vossenberg B.T.L.H."/>
            <person name="Warris S."/>
            <person name="Nguyen H.D.T."/>
            <person name="van Gent-Pelzer M.P.E."/>
            <person name="Joly D.L."/>
            <person name="van de Geest H.C."/>
            <person name="Bonants P.J.M."/>
            <person name="Smith D.S."/>
            <person name="Levesque C.A."/>
            <person name="van der Lee T.A.J."/>
        </authorList>
    </citation>
    <scope>NUCLEOTIDE SEQUENCE [LARGE SCALE GENOMIC DNA]</scope>
    <source>
        <strain evidence="2 3">LEV6574</strain>
    </source>
</reference>
<evidence type="ECO:0000313" key="3">
    <source>
        <dbReference type="Proteomes" id="UP000320475"/>
    </source>
</evidence>
<dbReference type="Proteomes" id="UP000320475">
    <property type="component" value="Unassembled WGS sequence"/>
</dbReference>
<comment type="caution">
    <text evidence="2">The sequence shown here is derived from an EMBL/GenBank/DDBJ whole genome shotgun (WGS) entry which is preliminary data.</text>
</comment>
<organism evidence="2 3">
    <name type="scientific">Synchytrium endobioticum</name>
    <dbReference type="NCBI Taxonomy" id="286115"/>
    <lineage>
        <taxon>Eukaryota</taxon>
        <taxon>Fungi</taxon>
        <taxon>Fungi incertae sedis</taxon>
        <taxon>Chytridiomycota</taxon>
        <taxon>Chytridiomycota incertae sedis</taxon>
        <taxon>Chytridiomycetes</taxon>
        <taxon>Synchytriales</taxon>
        <taxon>Synchytriaceae</taxon>
        <taxon>Synchytrium</taxon>
    </lineage>
</organism>
<name>A0A507C3X3_9FUNG</name>
<proteinExistence type="predicted"/>
<feature type="region of interest" description="Disordered" evidence="1">
    <location>
        <begin position="1"/>
        <end position="32"/>
    </location>
</feature>
<accession>A0A507C3X3</accession>
<evidence type="ECO:0000313" key="2">
    <source>
        <dbReference type="EMBL" id="TPX32666.1"/>
    </source>
</evidence>
<evidence type="ECO:0000256" key="1">
    <source>
        <dbReference type="SAM" id="MobiDB-lite"/>
    </source>
</evidence>
<gene>
    <name evidence="2" type="ORF">SeLEV6574_g08448</name>
</gene>
<dbReference type="EMBL" id="QEAM01000955">
    <property type="protein sequence ID" value="TPX32666.1"/>
    <property type="molecule type" value="Genomic_DNA"/>
</dbReference>
<dbReference type="AlphaFoldDB" id="A0A507C3X3"/>
<sequence>MIGSHQLANLVMPGTSTTSTPSAPVKLTPPTQQHPLALPTYININLNVSSEARKRARNSARPERIVHTQQIGAIFNPNQNSHQETCQICQRYPVYGGQNVVGAKLKTLEDGPNMIKSLFKQWFDEKPALQEWKTVVVKLFDNGVVVVNGVDSLVSGAASFRTLRDRKWSGVPEHKKKLMMNVWPFLRLETIEAEDEFGFIRKLRVYAGSESKVDAKLRLLYPEGREGLCNNHRIHPDLWQQLLSDVDHGPQWKYLDLIRTSLDKWRKM</sequence>
<protein>
    <submittedName>
        <fullName evidence="2">Uncharacterized protein</fullName>
    </submittedName>
</protein>
<feature type="compositionally biased region" description="Low complexity" evidence="1">
    <location>
        <begin position="13"/>
        <end position="24"/>
    </location>
</feature>